<feature type="domain" description="DinB-like" evidence="1">
    <location>
        <begin position="61"/>
        <end position="183"/>
    </location>
</feature>
<protein>
    <recommendedName>
        <fullName evidence="1">DinB-like domain-containing protein</fullName>
    </recommendedName>
</protein>
<dbReference type="Proteomes" id="UP000264071">
    <property type="component" value="Unassembled WGS sequence"/>
</dbReference>
<evidence type="ECO:0000313" key="2">
    <source>
        <dbReference type="EMBL" id="HCT59201.1"/>
    </source>
</evidence>
<reference evidence="2 3" key="1">
    <citation type="journal article" date="2018" name="Nat. Biotechnol.">
        <title>A standardized bacterial taxonomy based on genome phylogeny substantially revises the tree of life.</title>
        <authorList>
            <person name="Parks D.H."/>
            <person name="Chuvochina M."/>
            <person name="Waite D.W."/>
            <person name="Rinke C."/>
            <person name="Skarshewski A."/>
            <person name="Chaumeil P.A."/>
            <person name="Hugenholtz P."/>
        </authorList>
    </citation>
    <scope>NUCLEOTIDE SEQUENCE [LARGE SCALE GENOMIC DNA]</scope>
    <source>
        <strain evidence="2">UBA8844</strain>
    </source>
</reference>
<dbReference type="EMBL" id="DPIY01000012">
    <property type="protein sequence ID" value="HCT59201.1"/>
    <property type="molecule type" value="Genomic_DNA"/>
</dbReference>
<dbReference type="SUPFAM" id="SSF109854">
    <property type="entry name" value="DinB/YfiT-like putative metalloenzymes"/>
    <property type="match status" value="1"/>
</dbReference>
<sequence>MHLCLRLCLPLCLRMGTHRSRDIRIDSTIRPPIAMAFQIGPHIAQRLRLSMTGEMWHGSAIAELLPHFTATQARQHPIAGAHSVWELVLHMTAWADIVAQRLDGDTQGYPAPDVDWPPVPAAATAQAWARAKTRLFAAYETLAARVESLPEERFAKTVDGQDYTTAVMLDGVVEHAAYHGGQMAMLWRALST</sequence>
<gene>
    <name evidence="2" type="ORF">DGD08_18525</name>
</gene>
<dbReference type="AlphaFoldDB" id="A0A3D4VDL1"/>
<evidence type="ECO:0000259" key="1">
    <source>
        <dbReference type="Pfam" id="PF12867"/>
    </source>
</evidence>
<comment type="caution">
    <text evidence="2">The sequence shown here is derived from an EMBL/GenBank/DDBJ whole genome shotgun (WGS) entry which is preliminary data.</text>
</comment>
<dbReference type="Pfam" id="PF12867">
    <property type="entry name" value="DinB_2"/>
    <property type="match status" value="1"/>
</dbReference>
<dbReference type="InterPro" id="IPR024775">
    <property type="entry name" value="DinB-like"/>
</dbReference>
<organism evidence="2 3">
    <name type="scientific">Gemmatimonas aurantiaca</name>
    <dbReference type="NCBI Taxonomy" id="173480"/>
    <lineage>
        <taxon>Bacteria</taxon>
        <taxon>Pseudomonadati</taxon>
        <taxon>Gemmatimonadota</taxon>
        <taxon>Gemmatimonadia</taxon>
        <taxon>Gemmatimonadales</taxon>
        <taxon>Gemmatimonadaceae</taxon>
        <taxon>Gemmatimonas</taxon>
    </lineage>
</organism>
<evidence type="ECO:0000313" key="3">
    <source>
        <dbReference type="Proteomes" id="UP000264071"/>
    </source>
</evidence>
<name>A0A3D4VDL1_9BACT</name>
<dbReference type="Gene3D" id="1.20.120.450">
    <property type="entry name" value="dinb family like domain"/>
    <property type="match status" value="1"/>
</dbReference>
<dbReference type="InterPro" id="IPR034660">
    <property type="entry name" value="DinB/YfiT-like"/>
</dbReference>
<accession>A0A3D4VDL1</accession>
<proteinExistence type="predicted"/>